<dbReference type="EMBL" id="MFEG01000015">
    <property type="protein sequence ID" value="OGE76184.1"/>
    <property type="molecule type" value="Genomic_DNA"/>
</dbReference>
<evidence type="ECO:0000313" key="2">
    <source>
        <dbReference type="EMBL" id="OGE76184.1"/>
    </source>
</evidence>
<keyword evidence="1" id="KW-0472">Membrane</keyword>
<name>A0A1F5NF46_9BACT</name>
<evidence type="ECO:0008006" key="4">
    <source>
        <dbReference type="Google" id="ProtNLM"/>
    </source>
</evidence>
<dbReference type="AlphaFoldDB" id="A0A1F5NF46"/>
<dbReference type="Proteomes" id="UP000176547">
    <property type="component" value="Unassembled WGS sequence"/>
</dbReference>
<gene>
    <name evidence="2" type="ORF">A3K06_03315</name>
</gene>
<dbReference type="InterPro" id="IPR012902">
    <property type="entry name" value="N_methyl_site"/>
</dbReference>
<protein>
    <recommendedName>
        <fullName evidence="4">Prepilin-type N-terminal cleavage/methylation domain-containing protein</fullName>
    </recommendedName>
</protein>
<dbReference type="SUPFAM" id="SSF54523">
    <property type="entry name" value="Pili subunits"/>
    <property type="match status" value="1"/>
</dbReference>
<organism evidence="2 3">
    <name type="scientific">Candidatus Doudnabacteria bacterium RIFCSPHIGHO2_01_52_17</name>
    <dbReference type="NCBI Taxonomy" id="1817820"/>
    <lineage>
        <taxon>Bacteria</taxon>
        <taxon>Candidatus Doudnaibacteriota</taxon>
    </lineage>
</organism>
<keyword evidence="1" id="KW-1133">Transmembrane helix</keyword>
<dbReference type="Pfam" id="PF07963">
    <property type="entry name" value="N_methyl"/>
    <property type="match status" value="1"/>
</dbReference>
<accession>A0A1F5NF46</accession>
<keyword evidence="1" id="KW-0812">Transmembrane</keyword>
<proteinExistence type="predicted"/>
<sequence>MRKGFTLIELVVYIGILALIGVAAVRLILSVSFNAAEIKAERALTASAEAAIETLTREIRQAYDVDLGASVFGANPSTLALKTFVSPSSPDTIVRTFSLSGSRLARQDGLAPAEPITSQDVTITNLTFWHLSTATSDLITVKMSLESGQGRFKETQTFYDSAVLRSKY</sequence>
<comment type="caution">
    <text evidence="2">The sequence shown here is derived from an EMBL/GenBank/DDBJ whole genome shotgun (WGS) entry which is preliminary data.</text>
</comment>
<evidence type="ECO:0000256" key="1">
    <source>
        <dbReference type="SAM" id="Phobius"/>
    </source>
</evidence>
<dbReference type="InterPro" id="IPR045584">
    <property type="entry name" value="Pilin-like"/>
</dbReference>
<feature type="transmembrane region" description="Helical" evidence="1">
    <location>
        <begin position="7"/>
        <end position="29"/>
    </location>
</feature>
<evidence type="ECO:0000313" key="3">
    <source>
        <dbReference type="Proteomes" id="UP000176547"/>
    </source>
</evidence>
<reference evidence="2 3" key="1">
    <citation type="journal article" date="2016" name="Nat. Commun.">
        <title>Thousands of microbial genomes shed light on interconnected biogeochemical processes in an aquifer system.</title>
        <authorList>
            <person name="Anantharaman K."/>
            <person name="Brown C.T."/>
            <person name="Hug L.A."/>
            <person name="Sharon I."/>
            <person name="Castelle C.J."/>
            <person name="Probst A.J."/>
            <person name="Thomas B.C."/>
            <person name="Singh A."/>
            <person name="Wilkins M.J."/>
            <person name="Karaoz U."/>
            <person name="Brodie E.L."/>
            <person name="Williams K.H."/>
            <person name="Hubbard S.S."/>
            <person name="Banfield J.F."/>
        </authorList>
    </citation>
    <scope>NUCLEOTIDE SEQUENCE [LARGE SCALE GENOMIC DNA]</scope>
</reference>